<reference evidence="13 14" key="1">
    <citation type="journal article" date="2013" name="PLoS ONE">
        <title>Assembly-driven community genomics of a hypersaline microbial ecosystem.</title>
        <authorList>
            <person name="Podell S."/>
            <person name="Ugalde J.A."/>
            <person name="Narasingarao P."/>
            <person name="Banfield J.F."/>
            <person name="Heidelberg K.B."/>
            <person name="Allen E.E."/>
        </authorList>
    </citation>
    <scope>NUCLEOTIDE SEQUENCE [LARGE SCALE GENOMIC DNA]</scope>
    <source>
        <strain evidence="14">J07HQW1</strain>
    </source>
</reference>
<dbReference type="PANTHER" id="PTHR43304">
    <property type="entry name" value="PHYTOCHROME-LIKE PROTEIN CPH1"/>
    <property type="match status" value="1"/>
</dbReference>
<dbReference type="NCBIfam" id="TIGR00229">
    <property type="entry name" value="sensory_box"/>
    <property type="match status" value="1"/>
</dbReference>
<comment type="catalytic activity">
    <reaction evidence="1">
        <text>ATP + protein L-histidine = ADP + protein N-phospho-L-histidine.</text>
        <dbReference type="EC" id="2.7.13.3"/>
    </reaction>
</comment>
<dbReference type="CDD" id="cd00156">
    <property type="entry name" value="REC"/>
    <property type="match status" value="1"/>
</dbReference>
<dbReference type="InterPro" id="IPR003661">
    <property type="entry name" value="HisK_dim/P_dom"/>
</dbReference>
<dbReference type="HOGENOM" id="CLU_000445_114_58_2"/>
<dbReference type="Pfam" id="PF00072">
    <property type="entry name" value="Response_reg"/>
    <property type="match status" value="1"/>
</dbReference>
<dbReference type="InterPro" id="IPR036097">
    <property type="entry name" value="HisK_dim/P_sf"/>
</dbReference>
<feature type="modified residue" description="4-aspartylphosphate" evidence="6">
    <location>
        <position position="63"/>
    </location>
</feature>
<dbReference type="SMART" id="SM00388">
    <property type="entry name" value="HisKA"/>
    <property type="match status" value="1"/>
</dbReference>
<feature type="region of interest" description="Disordered" evidence="8">
    <location>
        <begin position="239"/>
        <end position="265"/>
    </location>
</feature>
<dbReference type="EC" id="2.7.13.3" evidence="2"/>
<evidence type="ECO:0000256" key="2">
    <source>
        <dbReference type="ARBA" id="ARBA00012438"/>
    </source>
</evidence>
<keyword evidence="4" id="KW-0808">Transferase</keyword>
<dbReference type="Pfam" id="PF08447">
    <property type="entry name" value="PAS_3"/>
    <property type="match status" value="2"/>
</dbReference>
<dbReference type="PANTHER" id="PTHR43304:SF1">
    <property type="entry name" value="PAC DOMAIN-CONTAINING PROTEIN"/>
    <property type="match status" value="1"/>
</dbReference>
<dbReference type="InterPro" id="IPR000700">
    <property type="entry name" value="PAS-assoc_C"/>
</dbReference>
<dbReference type="PROSITE" id="PS50112">
    <property type="entry name" value="PAS"/>
    <property type="match status" value="2"/>
</dbReference>
<evidence type="ECO:0000259" key="9">
    <source>
        <dbReference type="PROSITE" id="PS50109"/>
    </source>
</evidence>
<protein>
    <recommendedName>
        <fullName evidence="2">histidine kinase</fullName>
        <ecNumber evidence="2">2.7.13.3</ecNumber>
    </recommendedName>
</protein>
<evidence type="ECO:0000256" key="6">
    <source>
        <dbReference type="PROSITE-ProRule" id="PRU00169"/>
    </source>
</evidence>
<dbReference type="InterPro" id="IPR005467">
    <property type="entry name" value="His_kinase_dom"/>
</dbReference>
<dbReference type="InterPro" id="IPR003018">
    <property type="entry name" value="GAF"/>
</dbReference>
<name>U1MKU1_9EURY</name>
<dbReference type="GO" id="GO:0000155">
    <property type="term" value="F:phosphorelay sensor kinase activity"/>
    <property type="evidence" value="ECO:0007669"/>
    <property type="project" value="InterPro"/>
</dbReference>
<dbReference type="PRINTS" id="PR00344">
    <property type="entry name" value="BCTRLSENSOR"/>
</dbReference>
<dbReference type="EMBL" id="KE356560">
    <property type="protein sequence ID" value="ERG90224.1"/>
    <property type="molecule type" value="Genomic_DNA"/>
</dbReference>
<dbReference type="STRING" id="1238424.J07HQW1_00242"/>
<evidence type="ECO:0000256" key="4">
    <source>
        <dbReference type="ARBA" id="ARBA00022679"/>
    </source>
</evidence>
<dbReference type="Pfam" id="PF13185">
    <property type="entry name" value="GAF_2"/>
    <property type="match status" value="1"/>
</dbReference>
<dbReference type="InterPro" id="IPR013655">
    <property type="entry name" value="PAS_fold_3"/>
</dbReference>
<dbReference type="CDD" id="cd00082">
    <property type="entry name" value="HisKA"/>
    <property type="match status" value="1"/>
</dbReference>
<dbReference type="SUPFAM" id="SSF55785">
    <property type="entry name" value="PYP-like sensor domain (PAS domain)"/>
    <property type="match status" value="2"/>
</dbReference>
<feature type="domain" description="PAS" evidence="11">
    <location>
        <begin position="443"/>
        <end position="513"/>
    </location>
</feature>
<dbReference type="AlphaFoldDB" id="U1MKU1"/>
<dbReference type="Proteomes" id="UP000030649">
    <property type="component" value="Unassembled WGS sequence"/>
</dbReference>
<evidence type="ECO:0000256" key="1">
    <source>
        <dbReference type="ARBA" id="ARBA00000085"/>
    </source>
</evidence>
<dbReference type="InterPro" id="IPR001610">
    <property type="entry name" value="PAC"/>
</dbReference>
<dbReference type="InterPro" id="IPR001789">
    <property type="entry name" value="Sig_transdc_resp-reg_receiver"/>
</dbReference>
<feature type="domain" description="Histidine kinase" evidence="9">
    <location>
        <begin position="586"/>
        <end position="793"/>
    </location>
</feature>
<evidence type="ECO:0000259" key="10">
    <source>
        <dbReference type="PROSITE" id="PS50110"/>
    </source>
</evidence>
<dbReference type="SMART" id="SM00086">
    <property type="entry name" value="PAC"/>
    <property type="match status" value="1"/>
</dbReference>
<dbReference type="InterPro" id="IPR029016">
    <property type="entry name" value="GAF-like_dom_sf"/>
</dbReference>
<keyword evidence="3 6" id="KW-0597">Phosphoprotein</keyword>
<dbReference type="SMART" id="SM00091">
    <property type="entry name" value="PAS"/>
    <property type="match status" value="2"/>
</dbReference>
<dbReference type="InterPro" id="IPR003594">
    <property type="entry name" value="HATPase_dom"/>
</dbReference>
<evidence type="ECO:0000256" key="3">
    <source>
        <dbReference type="ARBA" id="ARBA00022553"/>
    </source>
</evidence>
<dbReference type="SMART" id="SM00448">
    <property type="entry name" value="REC"/>
    <property type="match status" value="1"/>
</dbReference>
<dbReference type="SUPFAM" id="SSF55781">
    <property type="entry name" value="GAF domain-like"/>
    <property type="match status" value="1"/>
</dbReference>
<dbReference type="Gene3D" id="1.10.287.130">
    <property type="match status" value="1"/>
</dbReference>
<dbReference type="InterPro" id="IPR052162">
    <property type="entry name" value="Sensor_kinase/Photoreceptor"/>
</dbReference>
<feature type="domain" description="PAC" evidence="12">
    <location>
        <begin position="512"/>
        <end position="568"/>
    </location>
</feature>
<evidence type="ECO:0000256" key="7">
    <source>
        <dbReference type="SAM" id="Coils"/>
    </source>
</evidence>
<dbReference type="Gene3D" id="3.30.450.20">
    <property type="entry name" value="PAS domain"/>
    <property type="match status" value="2"/>
</dbReference>
<dbReference type="Pfam" id="PF02518">
    <property type="entry name" value="HATPase_c"/>
    <property type="match status" value="1"/>
</dbReference>
<gene>
    <name evidence="13" type="ORF">J07HQW1_00242</name>
</gene>
<feature type="coiled-coil region" evidence="7">
    <location>
        <begin position="556"/>
        <end position="586"/>
    </location>
</feature>
<sequence length="800" mass="88627">MRPGSQQQILVLHVDDDPSVMDLTGTFLEREDDRFSVETAISATEGLKRITDDSQPPDCVVSDYDMPGMDGIDFLQTVREEYPELPFILFTGKGSEEVASDAISAGVTDYLQKQPGTEQYELLANRIQNAVRTQHQRHRADRTDELMRLTEFAGDTGGFEIDTDTGEVLMTDGCRRLAGLADDTTLSLDEAIELYHPDDQPDVRQTVNQAAKTGEQTHGTFRLQALDGIKRIVDVTLTPATQSTNSPSPSLSHNESETETHSQTDIVILRGAINDVTDRRQREQQLTELNKVSKDLLTAETQQEIVDIGVKAAKDVLDFQANALHLSETEDTRLVPVAQTKKLVSLLDEVPTLSISDSIAGRAYRCGEPTVVEDARQHSDAHNPTTDLKGHVYLPLADHGILIAGSTEKSSFDCQDLAFGELLAGDLVAALDRVDREQTARQRAKELSLFFEESPLGGVQWDDNCQFKRVNERAEEILGYSESELCGESWELIVAEDDRERVGKAVDSFLDADGGTHVINDNVTKDGEVLTCEWHNRVVTDADGTVQSVFSHFEDITDRERRRTELQKYKQELEAQNERLDEFTGIVSHDLRSPLGVAEGHLELAMNETDTGDVGNHDNDSNRNRNHILKAKHAIGRCQELIEDLLTLAREGDQVAELNPIKLETVATDCWETVETAAATLSIETKHPHSQTLKADRGRLKQLLENLYRNGIKHGGDEVTIFAGIIEDGFYVADTGPGIPASAREEVFEAGYSTNQEGTGFGLRIVKQVADAHGWDINVTTRSEEGGAQFEFTDVTFVEE</sequence>
<dbReference type="SMART" id="SM00387">
    <property type="entry name" value="HATPase_c"/>
    <property type="match status" value="1"/>
</dbReference>
<dbReference type="SUPFAM" id="SSF55874">
    <property type="entry name" value="ATPase domain of HSP90 chaperone/DNA topoisomerase II/histidine kinase"/>
    <property type="match status" value="1"/>
</dbReference>
<dbReference type="PROSITE" id="PS50110">
    <property type="entry name" value="RESPONSE_REGULATORY"/>
    <property type="match status" value="1"/>
</dbReference>
<evidence type="ECO:0000313" key="14">
    <source>
        <dbReference type="Proteomes" id="UP000030649"/>
    </source>
</evidence>
<dbReference type="PROSITE" id="PS50109">
    <property type="entry name" value="HIS_KIN"/>
    <property type="match status" value="1"/>
</dbReference>
<dbReference type="Pfam" id="PF00512">
    <property type="entry name" value="HisKA"/>
    <property type="match status" value="1"/>
</dbReference>
<dbReference type="InterPro" id="IPR035965">
    <property type="entry name" value="PAS-like_dom_sf"/>
</dbReference>
<feature type="domain" description="PAS" evidence="11">
    <location>
        <begin position="142"/>
        <end position="214"/>
    </location>
</feature>
<dbReference type="InterPro" id="IPR000014">
    <property type="entry name" value="PAS"/>
</dbReference>
<dbReference type="Gene3D" id="3.30.565.10">
    <property type="entry name" value="Histidine kinase-like ATPase, C-terminal domain"/>
    <property type="match status" value="1"/>
</dbReference>
<organism evidence="13 14">
    <name type="scientific">Haloquadratum walsbyi J07HQW1</name>
    <dbReference type="NCBI Taxonomy" id="1238424"/>
    <lineage>
        <taxon>Archaea</taxon>
        <taxon>Methanobacteriati</taxon>
        <taxon>Methanobacteriota</taxon>
        <taxon>Stenosarchaea group</taxon>
        <taxon>Halobacteria</taxon>
        <taxon>Halobacteriales</taxon>
        <taxon>Haloferacaceae</taxon>
        <taxon>Haloquadratum</taxon>
    </lineage>
</organism>
<evidence type="ECO:0000313" key="13">
    <source>
        <dbReference type="EMBL" id="ERG90224.1"/>
    </source>
</evidence>
<proteinExistence type="predicted"/>
<feature type="compositionally biased region" description="Polar residues" evidence="8">
    <location>
        <begin position="239"/>
        <end position="253"/>
    </location>
</feature>
<evidence type="ECO:0000259" key="12">
    <source>
        <dbReference type="PROSITE" id="PS50113"/>
    </source>
</evidence>
<feature type="domain" description="Response regulatory" evidence="10">
    <location>
        <begin position="10"/>
        <end position="128"/>
    </location>
</feature>
<dbReference type="Gene3D" id="3.30.450.40">
    <property type="match status" value="1"/>
</dbReference>
<dbReference type="SUPFAM" id="SSF52172">
    <property type="entry name" value="CheY-like"/>
    <property type="match status" value="1"/>
</dbReference>
<dbReference type="InterPro" id="IPR011006">
    <property type="entry name" value="CheY-like_superfamily"/>
</dbReference>
<accession>U1MKU1</accession>
<evidence type="ECO:0000256" key="8">
    <source>
        <dbReference type="SAM" id="MobiDB-lite"/>
    </source>
</evidence>
<keyword evidence="5 13" id="KW-0418">Kinase</keyword>
<keyword evidence="7" id="KW-0175">Coiled coil</keyword>
<dbReference type="CDD" id="cd00130">
    <property type="entry name" value="PAS"/>
    <property type="match status" value="2"/>
</dbReference>
<evidence type="ECO:0000259" key="11">
    <source>
        <dbReference type="PROSITE" id="PS50112"/>
    </source>
</evidence>
<dbReference type="InterPro" id="IPR036890">
    <property type="entry name" value="HATPase_C_sf"/>
</dbReference>
<evidence type="ECO:0000256" key="5">
    <source>
        <dbReference type="ARBA" id="ARBA00022777"/>
    </source>
</evidence>
<dbReference type="SUPFAM" id="SSF47384">
    <property type="entry name" value="Homodimeric domain of signal transducing histidine kinase"/>
    <property type="match status" value="1"/>
</dbReference>
<dbReference type="PROSITE" id="PS50113">
    <property type="entry name" value="PAC"/>
    <property type="match status" value="1"/>
</dbReference>
<dbReference type="Gene3D" id="3.40.50.2300">
    <property type="match status" value="1"/>
</dbReference>
<dbReference type="InterPro" id="IPR004358">
    <property type="entry name" value="Sig_transdc_His_kin-like_C"/>
</dbReference>